<sequence>MASLPDDNSEEQLKPFDGIRVVDFTHVLAGPSATYQLAVMGADVIKIESRHEPDMYREIGDSAELAKEGRGTEFLSQNGNKRSLSLDLSAPDGVAVARRLIETADVMVENYRCGVMERHGLGYDAVSALNPRIIYCSLTGFGHTGPKARHPAYDVVIQAYSGLMAANGTPDSSPVRVGPAVLDYGTGAHAALAISSALFQRSRTGLGQCIDVAMADAAMMLMSNLVVTTQSIGQTPPPPGNQHPSRAAYSAYPTANGMLMLGAYTLKQLQRLLRAIDRDDLAEEVANATAKEIGGRRDEFAELLTNILATQTADEWEAHFNDAGVPAARVRRIDEALQHPQIQSREVLQQSDTIP</sequence>
<dbReference type="GO" id="GO:0008410">
    <property type="term" value="F:CoA-transferase activity"/>
    <property type="evidence" value="ECO:0007669"/>
    <property type="project" value="TreeGrafter"/>
</dbReference>
<feature type="non-terminal residue" evidence="2">
    <location>
        <position position="355"/>
    </location>
</feature>
<keyword evidence="1" id="KW-0808">Transferase</keyword>
<evidence type="ECO:0008006" key="3">
    <source>
        <dbReference type="Google" id="ProtNLM"/>
    </source>
</evidence>
<dbReference type="InterPro" id="IPR003673">
    <property type="entry name" value="CoA-Trfase_fam_III"/>
</dbReference>
<organism evidence="2">
    <name type="scientific">marine metagenome</name>
    <dbReference type="NCBI Taxonomy" id="408172"/>
    <lineage>
        <taxon>unclassified sequences</taxon>
        <taxon>metagenomes</taxon>
        <taxon>ecological metagenomes</taxon>
    </lineage>
</organism>
<dbReference type="Gene3D" id="3.40.50.10540">
    <property type="entry name" value="Crotonobetainyl-coa:carnitine coa-transferase, domain 1"/>
    <property type="match status" value="1"/>
</dbReference>
<gene>
    <name evidence="2" type="ORF">METZ01_LOCUS95294</name>
</gene>
<dbReference type="PANTHER" id="PTHR48207">
    <property type="entry name" value="SUCCINATE--HYDROXYMETHYLGLUTARATE COA-TRANSFERASE"/>
    <property type="match status" value="1"/>
</dbReference>
<protein>
    <recommendedName>
        <fullName evidence="3">Formyl-CoA transferase</fullName>
    </recommendedName>
</protein>
<feature type="non-terminal residue" evidence="2">
    <location>
        <position position="1"/>
    </location>
</feature>
<dbReference type="SUPFAM" id="SSF89796">
    <property type="entry name" value="CoA-transferase family III (CaiB/BaiF)"/>
    <property type="match status" value="1"/>
</dbReference>
<dbReference type="Pfam" id="PF02515">
    <property type="entry name" value="CoA_transf_3"/>
    <property type="match status" value="1"/>
</dbReference>
<evidence type="ECO:0000256" key="1">
    <source>
        <dbReference type="ARBA" id="ARBA00022679"/>
    </source>
</evidence>
<dbReference type="Gene3D" id="3.30.1540.10">
    <property type="entry name" value="formyl-coa transferase, domain 3"/>
    <property type="match status" value="1"/>
</dbReference>
<accession>A0A381VQ53</accession>
<dbReference type="InterPro" id="IPR050483">
    <property type="entry name" value="CoA-transferase_III_domain"/>
</dbReference>
<reference evidence="2" key="1">
    <citation type="submission" date="2018-05" db="EMBL/GenBank/DDBJ databases">
        <authorList>
            <person name="Lanie J.A."/>
            <person name="Ng W.-L."/>
            <person name="Kazmierczak K.M."/>
            <person name="Andrzejewski T.M."/>
            <person name="Davidsen T.M."/>
            <person name="Wayne K.J."/>
            <person name="Tettelin H."/>
            <person name="Glass J.I."/>
            <person name="Rusch D."/>
            <person name="Podicherti R."/>
            <person name="Tsui H.-C.T."/>
            <person name="Winkler M.E."/>
        </authorList>
    </citation>
    <scope>NUCLEOTIDE SEQUENCE</scope>
</reference>
<dbReference type="AlphaFoldDB" id="A0A381VQ53"/>
<dbReference type="InterPro" id="IPR023606">
    <property type="entry name" value="CoA-Trfase_III_dom_1_sf"/>
</dbReference>
<dbReference type="PANTHER" id="PTHR48207:SF3">
    <property type="entry name" value="SUCCINATE--HYDROXYMETHYLGLUTARATE COA-TRANSFERASE"/>
    <property type="match status" value="1"/>
</dbReference>
<name>A0A381VQ53_9ZZZZ</name>
<proteinExistence type="predicted"/>
<evidence type="ECO:0000313" key="2">
    <source>
        <dbReference type="EMBL" id="SVA42440.1"/>
    </source>
</evidence>
<dbReference type="InterPro" id="IPR044855">
    <property type="entry name" value="CoA-Trfase_III_dom3_sf"/>
</dbReference>
<dbReference type="EMBL" id="UINC01009464">
    <property type="protein sequence ID" value="SVA42440.1"/>
    <property type="molecule type" value="Genomic_DNA"/>
</dbReference>